<evidence type="ECO:0000256" key="7">
    <source>
        <dbReference type="ARBA" id="ARBA00022553"/>
    </source>
</evidence>
<evidence type="ECO:0000259" key="19">
    <source>
        <dbReference type="PROSITE" id="PS50109"/>
    </source>
</evidence>
<comment type="subcellular location">
    <subcellularLocation>
        <location evidence="2">Cell membrane</location>
    </subcellularLocation>
</comment>
<comment type="function">
    <text evidence="17">Member of the two-component regulatory system PhoR/PhoB involved in the phosphate regulon genes expression. PhoR may function as a membrane-associated protein kinase that phosphorylates PhoB in response to environmental signals.</text>
</comment>
<dbReference type="NCBIfam" id="TIGR02966">
    <property type="entry name" value="phoR_proteo"/>
    <property type="match status" value="1"/>
</dbReference>
<dbReference type="InterPro" id="IPR004358">
    <property type="entry name" value="Sig_transdc_His_kin-like_C"/>
</dbReference>
<evidence type="ECO:0000256" key="8">
    <source>
        <dbReference type="ARBA" id="ARBA00022592"/>
    </source>
</evidence>
<dbReference type="Gene3D" id="1.10.287.130">
    <property type="match status" value="1"/>
</dbReference>
<dbReference type="Pfam" id="PF13188">
    <property type="entry name" value="PAS_8"/>
    <property type="match status" value="1"/>
</dbReference>
<keyword evidence="6" id="KW-1003">Cell membrane</keyword>
<keyword evidence="7" id="KW-0597">Phosphoprotein</keyword>
<dbReference type="AlphaFoldDB" id="A0A1Y1QKI7"/>
<dbReference type="FunFam" id="3.30.565.10:FF:000006">
    <property type="entry name" value="Sensor histidine kinase WalK"/>
    <property type="match status" value="1"/>
</dbReference>
<dbReference type="InterPro" id="IPR003594">
    <property type="entry name" value="HATPase_dom"/>
</dbReference>
<dbReference type="GO" id="GO:0004721">
    <property type="term" value="F:phosphoprotein phosphatase activity"/>
    <property type="evidence" value="ECO:0007669"/>
    <property type="project" value="InterPro"/>
</dbReference>
<protein>
    <recommendedName>
        <fullName evidence="4">Phosphate regulon sensor protein PhoR</fullName>
        <ecNumber evidence="3">2.7.13.3</ecNumber>
    </recommendedName>
</protein>
<dbReference type="InterPro" id="IPR021766">
    <property type="entry name" value="PhoR_N"/>
</dbReference>
<keyword evidence="9" id="KW-0808">Transferase</keyword>
<dbReference type="SMART" id="SM00091">
    <property type="entry name" value="PAS"/>
    <property type="match status" value="1"/>
</dbReference>
<dbReference type="SUPFAM" id="SSF55785">
    <property type="entry name" value="PYP-like sensor domain (PAS domain)"/>
    <property type="match status" value="1"/>
</dbReference>
<dbReference type="Pfam" id="PF11808">
    <property type="entry name" value="PhoR"/>
    <property type="match status" value="1"/>
</dbReference>
<dbReference type="GO" id="GO:0005524">
    <property type="term" value="F:ATP binding"/>
    <property type="evidence" value="ECO:0007669"/>
    <property type="project" value="UniProtKB-KW"/>
</dbReference>
<evidence type="ECO:0000256" key="15">
    <source>
        <dbReference type="ARBA" id="ARBA00023012"/>
    </source>
</evidence>
<dbReference type="CDD" id="cd00130">
    <property type="entry name" value="PAS"/>
    <property type="match status" value="1"/>
</dbReference>
<dbReference type="PROSITE" id="PS50109">
    <property type="entry name" value="HIS_KIN"/>
    <property type="match status" value="1"/>
</dbReference>
<dbReference type="EMBL" id="MTEJ01000191">
    <property type="protein sequence ID" value="OQX07956.1"/>
    <property type="molecule type" value="Genomic_DNA"/>
</dbReference>
<organism evidence="20 21">
    <name type="scientific">Thiothrix lacustris</name>
    <dbReference type="NCBI Taxonomy" id="525917"/>
    <lineage>
        <taxon>Bacteria</taxon>
        <taxon>Pseudomonadati</taxon>
        <taxon>Pseudomonadota</taxon>
        <taxon>Gammaproteobacteria</taxon>
        <taxon>Thiotrichales</taxon>
        <taxon>Thiotrichaceae</taxon>
        <taxon>Thiothrix</taxon>
    </lineage>
</organism>
<evidence type="ECO:0000256" key="10">
    <source>
        <dbReference type="ARBA" id="ARBA00022692"/>
    </source>
</evidence>
<dbReference type="InterPro" id="IPR000014">
    <property type="entry name" value="PAS"/>
</dbReference>
<dbReference type="SUPFAM" id="SSF55874">
    <property type="entry name" value="ATPase domain of HSP90 chaperone/DNA topoisomerase II/histidine kinase"/>
    <property type="match status" value="1"/>
</dbReference>
<evidence type="ECO:0000256" key="17">
    <source>
        <dbReference type="ARBA" id="ARBA00025207"/>
    </source>
</evidence>
<dbReference type="Gene3D" id="3.30.450.20">
    <property type="entry name" value="PAS domain"/>
    <property type="match status" value="1"/>
</dbReference>
<dbReference type="Proteomes" id="UP000192491">
    <property type="component" value="Unassembled WGS sequence"/>
</dbReference>
<evidence type="ECO:0000256" key="12">
    <source>
        <dbReference type="ARBA" id="ARBA00022777"/>
    </source>
</evidence>
<feature type="domain" description="Histidine kinase" evidence="19">
    <location>
        <begin position="211"/>
        <end position="428"/>
    </location>
</feature>
<dbReference type="SMART" id="SM00387">
    <property type="entry name" value="HATPase_c"/>
    <property type="match status" value="1"/>
</dbReference>
<evidence type="ECO:0000256" key="9">
    <source>
        <dbReference type="ARBA" id="ARBA00022679"/>
    </source>
</evidence>
<dbReference type="SUPFAM" id="SSF47384">
    <property type="entry name" value="Homodimeric domain of signal transducing histidine kinase"/>
    <property type="match status" value="1"/>
</dbReference>
<evidence type="ECO:0000256" key="16">
    <source>
        <dbReference type="ARBA" id="ARBA00023136"/>
    </source>
</evidence>
<dbReference type="Pfam" id="PF02518">
    <property type="entry name" value="HATPase_c"/>
    <property type="match status" value="1"/>
</dbReference>
<dbReference type="InterPro" id="IPR035965">
    <property type="entry name" value="PAS-like_dom_sf"/>
</dbReference>
<evidence type="ECO:0000256" key="18">
    <source>
        <dbReference type="SAM" id="Phobius"/>
    </source>
</evidence>
<dbReference type="FunFam" id="1.10.287.130:FF:000001">
    <property type="entry name" value="Two-component sensor histidine kinase"/>
    <property type="match status" value="1"/>
</dbReference>
<evidence type="ECO:0000256" key="1">
    <source>
        <dbReference type="ARBA" id="ARBA00000085"/>
    </source>
</evidence>
<evidence type="ECO:0000313" key="21">
    <source>
        <dbReference type="Proteomes" id="UP000192491"/>
    </source>
</evidence>
<dbReference type="InterPro" id="IPR050351">
    <property type="entry name" value="BphY/WalK/GraS-like"/>
</dbReference>
<evidence type="ECO:0000256" key="14">
    <source>
        <dbReference type="ARBA" id="ARBA00022989"/>
    </source>
</evidence>
<dbReference type="InterPro" id="IPR036890">
    <property type="entry name" value="HATPase_C_sf"/>
</dbReference>
<keyword evidence="5" id="KW-0813">Transport</keyword>
<name>A0A1Y1QKI7_9GAMM</name>
<comment type="catalytic activity">
    <reaction evidence="1">
        <text>ATP + protein L-histidine = ADP + protein N-phospho-L-histidine.</text>
        <dbReference type="EC" id="2.7.13.3"/>
    </reaction>
</comment>
<keyword evidence="8" id="KW-0592">Phosphate transport</keyword>
<evidence type="ECO:0000256" key="5">
    <source>
        <dbReference type="ARBA" id="ARBA00022448"/>
    </source>
</evidence>
<dbReference type="GO" id="GO:0006817">
    <property type="term" value="P:phosphate ion transport"/>
    <property type="evidence" value="ECO:0007669"/>
    <property type="project" value="UniProtKB-KW"/>
</dbReference>
<dbReference type="Pfam" id="PF00512">
    <property type="entry name" value="HisKA"/>
    <property type="match status" value="1"/>
</dbReference>
<dbReference type="GO" id="GO:0005886">
    <property type="term" value="C:plasma membrane"/>
    <property type="evidence" value="ECO:0007669"/>
    <property type="project" value="UniProtKB-SubCell"/>
</dbReference>
<proteinExistence type="predicted"/>
<dbReference type="InterPro" id="IPR003661">
    <property type="entry name" value="HisK_dim/P_dom"/>
</dbReference>
<evidence type="ECO:0000256" key="6">
    <source>
        <dbReference type="ARBA" id="ARBA00022475"/>
    </source>
</evidence>
<evidence type="ECO:0000313" key="20">
    <source>
        <dbReference type="EMBL" id="OQX07956.1"/>
    </source>
</evidence>
<dbReference type="GO" id="GO:0016036">
    <property type="term" value="P:cellular response to phosphate starvation"/>
    <property type="evidence" value="ECO:0007669"/>
    <property type="project" value="TreeGrafter"/>
</dbReference>
<reference evidence="20 21" key="1">
    <citation type="submission" date="2017-01" db="EMBL/GenBank/DDBJ databases">
        <title>Novel large sulfur bacteria in the metagenomes of groundwater-fed chemosynthetic microbial mats in the Lake Huron basin.</title>
        <authorList>
            <person name="Sharrar A.M."/>
            <person name="Flood B.E."/>
            <person name="Bailey J.V."/>
            <person name="Jones D.S."/>
            <person name="Biddanda B."/>
            <person name="Ruberg S.A."/>
            <person name="Marcus D.N."/>
            <person name="Dick G.J."/>
        </authorList>
    </citation>
    <scope>NUCLEOTIDE SEQUENCE [LARGE SCALE GENOMIC DNA]</scope>
    <source>
        <strain evidence="20">A8</strain>
    </source>
</reference>
<evidence type="ECO:0000256" key="13">
    <source>
        <dbReference type="ARBA" id="ARBA00022840"/>
    </source>
</evidence>
<dbReference type="CDD" id="cd00082">
    <property type="entry name" value="HisKA"/>
    <property type="match status" value="1"/>
</dbReference>
<sequence length="431" mass="48783">MPNNYWSVERYRLAVVIGGGFFLAWLTPYPLPIMVLILLGYIGWMLHKLYQLQRWLTNGQKPEEMPDSDGAWEQIAYLFQKSQQKSLERKRKQQELLTRFDNVLSALPDAAVLLDADNHIQWANKSAAKLLNIRDTVDRGKRVDTLLRHPELHKLLEEKSDRKISFPSLRNSNLTLRARLLPLQGGSRVLSVRDISEGIQLQKTRKAFIANASHELRTPLTVLTGYIELFEQDPELPEYLQSPLQQSREQAARMQQIISDMLALSRLESQETTPLMGNRVDVPSMLESSIQAISDTLASDTHWLETQIEPDLCVCGSEKDIHSVITNLLANAVKHTPTGTTIRIHWESNDDGQACLSIIDNGPGIPEKHLPHLTERFYRVDEGRSRASGGTGLGLAIVKHVMQWHNGKLTISSKPGHTEFKACFPAKRVLD</sequence>
<comment type="caution">
    <text evidence="20">The sequence shown here is derived from an EMBL/GenBank/DDBJ whole genome shotgun (WGS) entry which is preliminary data.</text>
</comment>
<feature type="transmembrane region" description="Helical" evidence="18">
    <location>
        <begin position="20"/>
        <end position="44"/>
    </location>
</feature>
<accession>A0A1Y1QKI7</accession>
<keyword evidence="14 18" id="KW-1133">Transmembrane helix</keyword>
<keyword evidence="10 18" id="KW-0812">Transmembrane</keyword>
<keyword evidence="11" id="KW-0547">Nucleotide-binding</keyword>
<evidence type="ECO:0000256" key="11">
    <source>
        <dbReference type="ARBA" id="ARBA00022741"/>
    </source>
</evidence>
<gene>
    <name evidence="20" type="ORF">BWK73_26690</name>
</gene>
<dbReference type="InterPro" id="IPR005467">
    <property type="entry name" value="His_kinase_dom"/>
</dbReference>
<dbReference type="GO" id="GO:0000155">
    <property type="term" value="F:phosphorelay sensor kinase activity"/>
    <property type="evidence" value="ECO:0007669"/>
    <property type="project" value="InterPro"/>
</dbReference>
<dbReference type="EC" id="2.7.13.3" evidence="3"/>
<dbReference type="PANTHER" id="PTHR45453:SF1">
    <property type="entry name" value="PHOSPHATE REGULON SENSOR PROTEIN PHOR"/>
    <property type="match status" value="1"/>
</dbReference>
<dbReference type="PANTHER" id="PTHR45453">
    <property type="entry name" value="PHOSPHATE REGULON SENSOR PROTEIN PHOR"/>
    <property type="match status" value="1"/>
</dbReference>
<keyword evidence="12 20" id="KW-0418">Kinase</keyword>
<keyword evidence="13" id="KW-0067">ATP-binding</keyword>
<keyword evidence="15" id="KW-0902">Two-component regulatory system</keyword>
<dbReference type="InterPro" id="IPR014310">
    <property type="entry name" value="Sig_transdc_His_kinase_PhoR"/>
</dbReference>
<dbReference type="PRINTS" id="PR00344">
    <property type="entry name" value="BCTRLSENSOR"/>
</dbReference>
<dbReference type="SMART" id="SM00388">
    <property type="entry name" value="HisKA"/>
    <property type="match status" value="1"/>
</dbReference>
<evidence type="ECO:0000256" key="3">
    <source>
        <dbReference type="ARBA" id="ARBA00012438"/>
    </source>
</evidence>
<evidence type="ECO:0000256" key="4">
    <source>
        <dbReference type="ARBA" id="ARBA00019665"/>
    </source>
</evidence>
<keyword evidence="16 18" id="KW-0472">Membrane</keyword>
<dbReference type="Gene3D" id="3.30.565.10">
    <property type="entry name" value="Histidine kinase-like ATPase, C-terminal domain"/>
    <property type="match status" value="1"/>
</dbReference>
<evidence type="ECO:0000256" key="2">
    <source>
        <dbReference type="ARBA" id="ARBA00004236"/>
    </source>
</evidence>
<dbReference type="InterPro" id="IPR036097">
    <property type="entry name" value="HisK_dim/P_sf"/>
</dbReference>